<evidence type="ECO:0000313" key="7">
    <source>
        <dbReference type="Proteomes" id="UP000694865"/>
    </source>
</evidence>
<evidence type="ECO:0000256" key="5">
    <source>
        <dbReference type="SAM" id="Phobius"/>
    </source>
</evidence>
<dbReference type="Proteomes" id="UP000694865">
    <property type="component" value="Unplaced"/>
</dbReference>
<dbReference type="PANTHER" id="PTHR12011:SF471">
    <property type="entry name" value="G-PROTEIN COUPLED RECEPTORS FAMILY 2 PROFILE 2 DOMAIN-CONTAINING PROTEIN"/>
    <property type="match status" value="1"/>
</dbReference>
<feature type="transmembrane region" description="Helical" evidence="5">
    <location>
        <begin position="459"/>
        <end position="482"/>
    </location>
</feature>
<dbReference type="PRINTS" id="PR00249">
    <property type="entry name" value="GPCRSECRETIN"/>
</dbReference>
<evidence type="ECO:0000259" key="6">
    <source>
        <dbReference type="PROSITE" id="PS50261"/>
    </source>
</evidence>
<keyword evidence="7" id="KW-1185">Reference proteome</keyword>
<dbReference type="Pfam" id="PF00002">
    <property type="entry name" value="7tm_2"/>
    <property type="match status" value="1"/>
</dbReference>
<protein>
    <submittedName>
        <fullName evidence="8">Probable G-protein coupled receptor 133-like</fullName>
    </submittedName>
</protein>
<evidence type="ECO:0000256" key="4">
    <source>
        <dbReference type="ARBA" id="ARBA00023136"/>
    </source>
</evidence>
<dbReference type="PANTHER" id="PTHR12011">
    <property type="entry name" value="ADHESION G-PROTEIN COUPLED RECEPTOR"/>
    <property type="match status" value="1"/>
</dbReference>
<keyword evidence="2 5" id="KW-0812">Transmembrane</keyword>
<feature type="domain" description="G-protein coupled receptors family 2 profile 2" evidence="6">
    <location>
        <begin position="246"/>
        <end position="483"/>
    </location>
</feature>
<dbReference type="PROSITE" id="PS00650">
    <property type="entry name" value="G_PROTEIN_RECEP_F2_2"/>
    <property type="match status" value="1"/>
</dbReference>
<feature type="transmembrane region" description="Helical" evidence="5">
    <location>
        <begin position="283"/>
        <end position="302"/>
    </location>
</feature>
<dbReference type="RefSeq" id="XP_006817781.1">
    <property type="nucleotide sequence ID" value="XM_006817718.1"/>
</dbReference>
<evidence type="ECO:0000256" key="1">
    <source>
        <dbReference type="ARBA" id="ARBA00004141"/>
    </source>
</evidence>
<reference evidence="8" key="1">
    <citation type="submission" date="2025-08" db="UniProtKB">
        <authorList>
            <consortium name="RefSeq"/>
        </authorList>
    </citation>
    <scope>IDENTIFICATION</scope>
    <source>
        <tissue evidence="8">Testes</tissue>
    </source>
</reference>
<dbReference type="PROSITE" id="PS50261">
    <property type="entry name" value="G_PROTEIN_RECEP_F2_4"/>
    <property type="match status" value="1"/>
</dbReference>
<organism evidence="7 8">
    <name type="scientific">Saccoglossus kowalevskii</name>
    <name type="common">Acorn worm</name>
    <dbReference type="NCBI Taxonomy" id="10224"/>
    <lineage>
        <taxon>Eukaryota</taxon>
        <taxon>Metazoa</taxon>
        <taxon>Hemichordata</taxon>
        <taxon>Enteropneusta</taxon>
        <taxon>Harrimaniidae</taxon>
        <taxon>Saccoglossus</taxon>
    </lineage>
</organism>
<evidence type="ECO:0000313" key="8">
    <source>
        <dbReference type="RefSeq" id="XP_006817781.1"/>
    </source>
</evidence>
<proteinExistence type="predicted"/>
<name>A0ABM0MCP0_SACKO</name>
<feature type="transmembrane region" description="Helical" evidence="5">
    <location>
        <begin position="388"/>
        <end position="413"/>
    </location>
</feature>
<gene>
    <name evidence="8" type="primary">LOC102809973</name>
</gene>
<dbReference type="InterPro" id="IPR017981">
    <property type="entry name" value="GPCR_2-like_7TM"/>
</dbReference>
<dbReference type="GeneID" id="102809973"/>
<feature type="transmembrane region" description="Helical" evidence="5">
    <location>
        <begin position="434"/>
        <end position="453"/>
    </location>
</feature>
<dbReference type="InterPro" id="IPR000832">
    <property type="entry name" value="GPCR_2_secretin-like"/>
</dbReference>
<comment type="subcellular location">
    <subcellularLocation>
        <location evidence="1">Membrane</location>
        <topology evidence="1">Multi-pass membrane protein</topology>
    </subcellularLocation>
</comment>
<feature type="transmembrane region" description="Helical" evidence="5">
    <location>
        <begin position="347"/>
        <end position="368"/>
    </location>
</feature>
<dbReference type="Gene3D" id="1.20.1070.10">
    <property type="entry name" value="Rhodopsin 7-helix transmembrane proteins"/>
    <property type="match status" value="1"/>
</dbReference>
<keyword evidence="4 5" id="KW-0472">Membrane</keyword>
<dbReference type="InterPro" id="IPR017983">
    <property type="entry name" value="GPCR_2_secretin-like_CS"/>
</dbReference>
<evidence type="ECO:0000256" key="3">
    <source>
        <dbReference type="ARBA" id="ARBA00022989"/>
    </source>
</evidence>
<evidence type="ECO:0000256" key="2">
    <source>
        <dbReference type="ARBA" id="ARBA00022692"/>
    </source>
</evidence>
<keyword evidence="3 5" id="KW-1133">Transmembrane helix</keyword>
<feature type="non-terminal residue" evidence="8">
    <location>
        <position position="1"/>
    </location>
</feature>
<feature type="transmembrane region" description="Helical" evidence="5">
    <location>
        <begin position="314"/>
        <end position="335"/>
    </location>
</feature>
<sequence>FGQVLTDGESNVVVLQETMLGDLKAITDVHGPAYTLEEIEIVANTLNIVLPVAALDDTVAQSFLEVSSDVIGTLTVNGDDQQIVEFITGRFMHLLEEFAEAVAIAHDCDSGPSILDTEFVDLKVDCIDPESTEDQTFSLTDADVGYSVSITVPNTENDIQLKVSLMVYDEIQNLISNKAENKSDATQSKNLVLEPVLEKDVTVESLVTSFIITSSLGTIVDFTNNPVVISLKNNEIPLTRAHSLALENLTYICSVTSIFCLVMTLGCYTYLRLWKSQRIILHANLAASLAIAQTIYLVGIEAEPASLCKVVAVALHYFFTSSFVWMFIEGANLYVKSIFVFAKEIPTAALAGVGWGVPLLIVAISLAIRFDGYGSNGICWLSYDNGLIWAFAGPVILVILINAIILILVLRVFMTLKANADKTEVEKLRIGIRAIVMLQPLLGLTWLFGAFAVNAETLVFQYLFIIFNALQGVFIFILHCAMNEDVKQAFLKKRRVKHSHDSATMSLSMRDTSSTMATKSGVESVKF</sequence>
<accession>A0ABM0MCP0</accession>
<feature type="transmembrane region" description="Helical" evidence="5">
    <location>
        <begin position="249"/>
        <end position="271"/>
    </location>
</feature>